<dbReference type="Proteomes" id="UP000633365">
    <property type="component" value="Unassembled WGS sequence"/>
</dbReference>
<dbReference type="GO" id="GO:0004674">
    <property type="term" value="F:protein serine/threonine kinase activity"/>
    <property type="evidence" value="ECO:0007669"/>
    <property type="project" value="UniProtKB-KW"/>
</dbReference>
<sequence length="523" mass="59815">MDKRLEELGKINSISPRTGSDGVFKSTKTIFNQPEFIEWSEKAKYILNRLQPNPLIEEIIQIIDGLNGWKDERDYARIRSKIQLIIDNPDEFLPIEVTTHVSTETSLSKGTDIQTAFEEYQLIKQIGQGGNGRVFSAKDSDGNDVAIKFVERDISKRKYKRLKNEINFCEKNMHKNIIQIIDHGIARFRGKDYVFYVMPLFPVTLEKKIKSGIEPDVAILIFIGIIQGLKFAHDKGIIHRDIKPENILFAGDSDDPVICDFGIAHFSEDELLTAVETKAGEKLANFQYAAPEQKVKGGATSVTARADVYAAGLILNEMFTGDIPQAGGYKTIAEVEPEYAFLDKLFNKLYQQNPDDRLFPADKILNELYALIENSEIEKKKAELEKAIIPDNGDMDFNLNVVRYYYRDNGIVFELDKAFPVEWFSLLVHLDSYTYVMGYEPKRIHGADNEQSLVMPIKGNVDKQLLKQIIETVNEWINQTNINYRNFLKKTAEKKRREEIEARAKEVEEAKKTQEINALLAEL</sequence>
<dbReference type="InterPro" id="IPR000719">
    <property type="entry name" value="Prot_kinase_dom"/>
</dbReference>
<keyword evidence="6" id="KW-0723">Serine/threonine-protein kinase</keyword>
<organism evidence="6 7">
    <name type="scientific">Ruminococcus difficilis</name>
    <dbReference type="NCBI Taxonomy" id="2763069"/>
    <lineage>
        <taxon>Bacteria</taxon>
        <taxon>Bacillati</taxon>
        <taxon>Bacillota</taxon>
        <taxon>Clostridia</taxon>
        <taxon>Eubacteriales</taxon>
        <taxon>Oscillospiraceae</taxon>
        <taxon>Ruminococcus</taxon>
    </lineage>
</organism>
<protein>
    <submittedName>
        <fullName evidence="6">Serine/threonine protein kinase</fullName>
    </submittedName>
</protein>
<dbReference type="PANTHER" id="PTHR44167:SF25">
    <property type="entry name" value="PROTEIN KINASE DOMAIN CONTAINING PROTEIN"/>
    <property type="match status" value="1"/>
</dbReference>
<keyword evidence="4" id="KW-0175">Coiled coil</keyword>
<dbReference type="EMBL" id="JAEQMG010000048">
    <property type="protein sequence ID" value="MBK6088290.1"/>
    <property type="molecule type" value="Genomic_DNA"/>
</dbReference>
<dbReference type="PROSITE" id="PS50011">
    <property type="entry name" value="PROTEIN_KINASE_DOM"/>
    <property type="match status" value="1"/>
</dbReference>
<feature type="coiled-coil region" evidence="4">
    <location>
        <begin position="488"/>
        <end position="517"/>
    </location>
</feature>
<proteinExistence type="predicted"/>
<evidence type="ECO:0000313" key="7">
    <source>
        <dbReference type="Proteomes" id="UP000633365"/>
    </source>
</evidence>
<dbReference type="GO" id="GO:0005737">
    <property type="term" value="C:cytoplasm"/>
    <property type="evidence" value="ECO:0007669"/>
    <property type="project" value="TreeGrafter"/>
</dbReference>
<gene>
    <name evidence="6" type="ORF">JKK62_06405</name>
</gene>
<evidence type="ECO:0000256" key="4">
    <source>
        <dbReference type="SAM" id="Coils"/>
    </source>
</evidence>
<keyword evidence="7" id="KW-1185">Reference proteome</keyword>
<dbReference type="GO" id="GO:0005524">
    <property type="term" value="F:ATP binding"/>
    <property type="evidence" value="ECO:0007669"/>
    <property type="project" value="UniProtKB-UniRule"/>
</dbReference>
<keyword evidence="2 3" id="KW-0067">ATP-binding</keyword>
<feature type="domain" description="Protein kinase" evidence="5">
    <location>
        <begin position="120"/>
        <end position="369"/>
    </location>
</feature>
<keyword evidence="6" id="KW-0418">Kinase</keyword>
<dbReference type="RefSeq" id="WP_201427189.1">
    <property type="nucleotide sequence ID" value="NZ_JAEQMG010000048.1"/>
</dbReference>
<dbReference type="SUPFAM" id="SSF56112">
    <property type="entry name" value="Protein kinase-like (PK-like)"/>
    <property type="match status" value="1"/>
</dbReference>
<dbReference type="PANTHER" id="PTHR44167">
    <property type="entry name" value="OVARIAN-SPECIFIC SERINE/THREONINE-PROTEIN KINASE LOK-RELATED"/>
    <property type="match status" value="1"/>
</dbReference>
<comment type="caution">
    <text evidence="6">The sequence shown here is derived from an EMBL/GenBank/DDBJ whole genome shotgun (WGS) entry which is preliminary data.</text>
</comment>
<feature type="binding site" evidence="3">
    <location>
        <position position="148"/>
    </location>
    <ligand>
        <name>ATP</name>
        <dbReference type="ChEBI" id="CHEBI:30616"/>
    </ligand>
</feature>
<dbReference type="Pfam" id="PF00069">
    <property type="entry name" value="Pkinase"/>
    <property type="match status" value="1"/>
</dbReference>
<evidence type="ECO:0000259" key="5">
    <source>
        <dbReference type="PROSITE" id="PS50011"/>
    </source>
</evidence>
<dbReference type="InterPro" id="IPR011009">
    <property type="entry name" value="Kinase-like_dom_sf"/>
</dbReference>
<dbReference type="SMART" id="SM00220">
    <property type="entry name" value="S_TKc"/>
    <property type="match status" value="1"/>
</dbReference>
<keyword evidence="6" id="KW-0808">Transferase</keyword>
<dbReference type="PROSITE" id="PS00108">
    <property type="entry name" value="PROTEIN_KINASE_ST"/>
    <property type="match status" value="1"/>
</dbReference>
<dbReference type="InterPro" id="IPR008271">
    <property type="entry name" value="Ser/Thr_kinase_AS"/>
</dbReference>
<reference evidence="6" key="1">
    <citation type="submission" date="2021-01" db="EMBL/GenBank/DDBJ databases">
        <title>Genome public.</title>
        <authorList>
            <person name="Liu C."/>
            <person name="Sun Q."/>
        </authorList>
    </citation>
    <scope>NUCLEOTIDE SEQUENCE</scope>
    <source>
        <strain evidence="6">M6</strain>
    </source>
</reference>
<accession>A0A934TZE4</accession>
<evidence type="ECO:0000313" key="6">
    <source>
        <dbReference type="EMBL" id="MBK6088290.1"/>
    </source>
</evidence>
<dbReference type="Gene3D" id="1.10.510.10">
    <property type="entry name" value="Transferase(Phosphotransferase) domain 1"/>
    <property type="match status" value="1"/>
</dbReference>
<dbReference type="AlphaFoldDB" id="A0A934TZE4"/>
<evidence type="ECO:0000256" key="2">
    <source>
        <dbReference type="ARBA" id="ARBA00022840"/>
    </source>
</evidence>
<evidence type="ECO:0000256" key="3">
    <source>
        <dbReference type="PROSITE-ProRule" id="PRU10141"/>
    </source>
</evidence>
<name>A0A934TZE4_9FIRM</name>
<evidence type="ECO:0000256" key="1">
    <source>
        <dbReference type="ARBA" id="ARBA00022741"/>
    </source>
</evidence>
<keyword evidence="1 3" id="KW-0547">Nucleotide-binding</keyword>
<dbReference type="PROSITE" id="PS00107">
    <property type="entry name" value="PROTEIN_KINASE_ATP"/>
    <property type="match status" value="1"/>
</dbReference>
<dbReference type="CDD" id="cd14014">
    <property type="entry name" value="STKc_PknB_like"/>
    <property type="match status" value="1"/>
</dbReference>
<dbReference type="InterPro" id="IPR017441">
    <property type="entry name" value="Protein_kinase_ATP_BS"/>
</dbReference>